<proteinExistence type="predicted"/>
<reference evidence="2" key="1">
    <citation type="journal article" date="2001" name="Int. J. Syst. Evol. Microbiol.">
        <title>Methanofollis aquaemaris sp. nov., a methanogen isolated from an aquaculture fish pond.</title>
        <authorList>
            <person name="Lai M.C."/>
            <person name="Chen S.C."/>
        </authorList>
    </citation>
    <scope>NUCLEOTIDE SEQUENCE</scope>
    <source>
        <strain evidence="2">N2F9704</strain>
    </source>
</reference>
<dbReference type="AlphaFoldDB" id="A0A8A3S468"/>
<protein>
    <submittedName>
        <fullName evidence="2">Uncharacterized protein</fullName>
    </submittedName>
</protein>
<sequence>MNRRTRMWSFSIFMILLLVSMVTGASADSLSESPDDKQIFEEKALKVVSERGAIPIEQLEIRHSTVAQSPLTGEKIYSFKMRDTQSGTYYSISLDENLNAVDLDRVAETDHAEDLDRYGKFSPDLYKKFLTADPDENISVWIWMTEPENMLEIERDTSDEREKELRASRIEMYLSHEKPVIDRLRAEGIEITYASKLSPSIFADLPPDMILELSTRPDIISIAPSGSGEVEREAEEPAVNAPDVRSRGWCSNTTSRFDVDDHAIWPAGLHALINRIRAVQTGFSPPENLSATPPLPLETPPSPTPTLHDDRGVRVFTDHESYYIGGIVTFGIENNGHKNIEFLYGAPAGAQIKQNGTWISFRAFGVNMGPTENIWSVHPGETKTFMWDTSKGCRIADKKMTTPPPGQYRIVFHGGFASDEFTLMERPEGEPEMYNISTFSDGSHLEIVTDETSYSAGDVVTFQVINNGAEESRFPSNTPLEIQTKKNGNWAPADILPCTDYHIMAKGWNLQPGEKKTYWWDTGGTKCESRLEENMTTPPGIYRIVLRFGTYKGPIEFVSGEFTIQEEIRTGDL</sequence>
<evidence type="ECO:0000313" key="3">
    <source>
        <dbReference type="Proteomes" id="UP001042704"/>
    </source>
</evidence>
<evidence type="ECO:0000313" key="2">
    <source>
        <dbReference type="EMBL" id="QSZ66541.1"/>
    </source>
</evidence>
<dbReference type="Proteomes" id="UP001042704">
    <property type="component" value="Chromosome"/>
</dbReference>
<gene>
    <name evidence="2" type="ORF">RJ40_03010</name>
</gene>
<accession>A0A8A3S468</accession>
<feature type="compositionally biased region" description="Pro residues" evidence="1">
    <location>
        <begin position="293"/>
        <end position="304"/>
    </location>
</feature>
<dbReference type="RefSeq" id="WP_265581889.1">
    <property type="nucleotide sequence ID" value="NZ_CP036172.1"/>
</dbReference>
<dbReference type="KEGG" id="maqe:RJ40_03010"/>
<dbReference type="GeneID" id="76423301"/>
<reference evidence="2" key="2">
    <citation type="submission" date="2019-02" db="EMBL/GenBank/DDBJ databases">
        <authorList>
            <person name="Chen S.-C."/>
            <person name="Chien H.-H."/>
            <person name="Lai M.-C."/>
        </authorList>
    </citation>
    <scope>NUCLEOTIDE SEQUENCE</scope>
    <source>
        <strain evidence="2">N2F9704</strain>
    </source>
</reference>
<name>A0A8A3S468_9EURY</name>
<evidence type="ECO:0000256" key="1">
    <source>
        <dbReference type="SAM" id="MobiDB-lite"/>
    </source>
</evidence>
<organism evidence="2 3">
    <name type="scientific">Methanofollis aquaemaris</name>
    <dbReference type="NCBI Taxonomy" id="126734"/>
    <lineage>
        <taxon>Archaea</taxon>
        <taxon>Methanobacteriati</taxon>
        <taxon>Methanobacteriota</taxon>
        <taxon>Stenosarchaea group</taxon>
        <taxon>Methanomicrobia</taxon>
        <taxon>Methanomicrobiales</taxon>
        <taxon>Methanomicrobiaceae</taxon>
        <taxon>Methanofollis</taxon>
    </lineage>
</organism>
<feature type="region of interest" description="Disordered" evidence="1">
    <location>
        <begin position="284"/>
        <end position="309"/>
    </location>
</feature>
<feature type="region of interest" description="Disordered" evidence="1">
    <location>
        <begin position="225"/>
        <end position="246"/>
    </location>
</feature>
<keyword evidence="3" id="KW-1185">Reference proteome</keyword>
<dbReference type="EMBL" id="CP036172">
    <property type="protein sequence ID" value="QSZ66541.1"/>
    <property type="molecule type" value="Genomic_DNA"/>
</dbReference>